<organism evidence="1 2">
    <name type="scientific">Dyadobacter luteus</name>
    <dbReference type="NCBI Taxonomy" id="2259619"/>
    <lineage>
        <taxon>Bacteria</taxon>
        <taxon>Pseudomonadati</taxon>
        <taxon>Bacteroidota</taxon>
        <taxon>Cytophagia</taxon>
        <taxon>Cytophagales</taxon>
        <taxon>Spirosomataceae</taxon>
        <taxon>Dyadobacter</taxon>
    </lineage>
</organism>
<protein>
    <submittedName>
        <fullName evidence="1">Uncharacterized protein</fullName>
    </submittedName>
</protein>
<reference evidence="1 2" key="1">
    <citation type="submission" date="2018-07" db="EMBL/GenBank/DDBJ databases">
        <title>Dyadobacter roseus sp. nov., isolated from rose rhizosphere soil.</title>
        <authorList>
            <person name="Chen L."/>
        </authorList>
    </citation>
    <scope>NUCLEOTIDE SEQUENCE [LARGE SCALE GENOMIC DNA]</scope>
    <source>
        <strain evidence="1 2">RS19</strain>
    </source>
</reference>
<evidence type="ECO:0000313" key="2">
    <source>
        <dbReference type="Proteomes" id="UP000256373"/>
    </source>
</evidence>
<name>A0A3D8YGC0_9BACT</name>
<sequence length="150" mass="17147">MGNFDSSKPKGSTPVKLSVFTAIDPLRSKLSGNGIGQLYSWQYVDGVDWQAITNYFDIGRGLNEWGLQNNLAYYFSSSEEPFVESFQLVLNINVSSEQKYAKNKMISLTKKSLLHWENQYLQVFSVRLITKLNFEAGKVKDNDFDIRSKN</sequence>
<dbReference type="OrthoDB" id="179395at768503"/>
<comment type="caution">
    <text evidence="1">The sequence shown here is derived from an EMBL/GenBank/DDBJ whole genome shotgun (WGS) entry which is preliminary data.</text>
</comment>
<keyword evidence="2" id="KW-1185">Reference proteome</keyword>
<evidence type="ECO:0000313" key="1">
    <source>
        <dbReference type="EMBL" id="REA63439.1"/>
    </source>
</evidence>
<accession>A0A3D8YGC0</accession>
<dbReference type="EMBL" id="QNUL01000002">
    <property type="protein sequence ID" value="REA63439.1"/>
    <property type="molecule type" value="Genomic_DNA"/>
</dbReference>
<dbReference type="AlphaFoldDB" id="A0A3D8YGC0"/>
<gene>
    <name evidence="1" type="ORF">DSL64_03040</name>
</gene>
<proteinExistence type="predicted"/>
<dbReference type="Proteomes" id="UP000256373">
    <property type="component" value="Unassembled WGS sequence"/>
</dbReference>
<dbReference type="RefSeq" id="WP_115829186.1">
    <property type="nucleotide sequence ID" value="NZ_QNUL01000002.1"/>
</dbReference>